<dbReference type="InterPro" id="IPR004682">
    <property type="entry name" value="TRAP_DctP"/>
</dbReference>
<evidence type="ECO:0000256" key="2">
    <source>
        <dbReference type="ARBA" id="ARBA00022448"/>
    </source>
</evidence>
<feature type="compositionally biased region" description="Polar residues" evidence="4">
    <location>
        <begin position="23"/>
        <end position="37"/>
    </location>
</feature>
<accession>A0A6A8D7J7</accession>
<keyword evidence="7" id="KW-1185">Reference proteome</keyword>
<comment type="similarity">
    <text evidence="1">Belongs to the bacterial solute-binding protein 7 family.</text>
</comment>
<proteinExistence type="inferred from homology"/>
<evidence type="ECO:0000256" key="4">
    <source>
        <dbReference type="SAM" id="MobiDB-lite"/>
    </source>
</evidence>
<sequence length="359" mass="39931">MKKMIMFLMIVLASFLVLAGCSEDSSGQDTSGDQTNGDETSEQNEEEEQSTDEPIEIQYSHPNAPESVAGRQAQQFADLVSEKTDGRVTIQVFPSGQLGNLQEITEGVKLGTIPISHNTMAANGSLFSDLAALDTPYLFKDVDHMSRVMDMDSPLMETLNERFVEESGVRLLYTFYFGTRHLTADQPIKHPDDLSNVKIRSIPWDIYTTTVEGMGAEATPVDWSEVPTALQTGVVNGQENPLDVVVSNSLYELQDYLMLTGHIIASSGVIINEETWQSIPTDDQELIMEAANEARDSAIEWNKEIESSALTEIKEKGMEVIGEEEGLDVDAFEQQITELIQERFSDEYGYIYDEVNSIE</sequence>
<dbReference type="NCBIfam" id="NF037995">
    <property type="entry name" value="TRAP_S1"/>
    <property type="match status" value="1"/>
</dbReference>
<name>A0A6A8D7J7_9BACI</name>
<evidence type="ECO:0000256" key="5">
    <source>
        <dbReference type="SAM" id="SignalP"/>
    </source>
</evidence>
<comment type="caution">
    <text evidence="6">The sequence shown here is derived from an EMBL/GenBank/DDBJ whole genome shotgun (WGS) entry which is preliminary data.</text>
</comment>
<organism evidence="6 7">
    <name type="scientific">Aquibacillus halophilus</name>
    <dbReference type="NCBI Taxonomy" id="930132"/>
    <lineage>
        <taxon>Bacteria</taxon>
        <taxon>Bacillati</taxon>
        <taxon>Bacillota</taxon>
        <taxon>Bacilli</taxon>
        <taxon>Bacillales</taxon>
        <taxon>Bacillaceae</taxon>
        <taxon>Aquibacillus</taxon>
    </lineage>
</organism>
<evidence type="ECO:0000313" key="7">
    <source>
        <dbReference type="Proteomes" id="UP000799092"/>
    </source>
</evidence>
<dbReference type="NCBIfam" id="TIGR00787">
    <property type="entry name" value="dctP"/>
    <property type="match status" value="1"/>
</dbReference>
<dbReference type="Proteomes" id="UP000799092">
    <property type="component" value="Unassembled WGS sequence"/>
</dbReference>
<keyword evidence="2" id="KW-0813">Transport</keyword>
<dbReference type="PROSITE" id="PS51257">
    <property type="entry name" value="PROKAR_LIPOPROTEIN"/>
    <property type="match status" value="1"/>
</dbReference>
<dbReference type="Gene3D" id="3.40.190.170">
    <property type="entry name" value="Bacterial extracellular solute-binding protein, family 7"/>
    <property type="match status" value="1"/>
</dbReference>
<dbReference type="InterPro" id="IPR018389">
    <property type="entry name" value="DctP_fam"/>
</dbReference>
<evidence type="ECO:0000256" key="1">
    <source>
        <dbReference type="ARBA" id="ARBA00009023"/>
    </source>
</evidence>
<feature type="chain" id="PRO_5039080963" evidence="5">
    <location>
        <begin position="20"/>
        <end position="359"/>
    </location>
</feature>
<dbReference type="GO" id="GO:0055085">
    <property type="term" value="P:transmembrane transport"/>
    <property type="evidence" value="ECO:0007669"/>
    <property type="project" value="InterPro"/>
</dbReference>
<dbReference type="PANTHER" id="PTHR33376:SF7">
    <property type="entry name" value="C4-DICARBOXYLATE-BINDING PROTEIN DCTB"/>
    <property type="match status" value="1"/>
</dbReference>
<dbReference type="InterPro" id="IPR038404">
    <property type="entry name" value="TRAP_DctP_sf"/>
</dbReference>
<dbReference type="EMBL" id="WJNG01000001">
    <property type="protein sequence ID" value="MRH41250.1"/>
    <property type="molecule type" value="Genomic_DNA"/>
</dbReference>
<feature type="compositionally biased region" description="Acidic residues" evidence="4">
    <location>
        <begin position="39"/>
        <end position="54"/>
    </location>
</feature>
<feature type="region of interest" description="Disordered" evidence="4">
    <location>
        <begin position="23"/>
        <end position="54"/>
    </location>
</feature>
<dbReference type="CDD" id="cd13603">
    <property type="entry name" value="PBP2_TRAP_Siap_TeaA_like"/>
    <property type="match status" value="1"/>
</dbReference>
<evidence type="ECO:0000313" key="6">
    <source>
        <dbReference type="EMBL" id="MRH41250.1"/>
    </source>
</evidence>
<feature type="signal peptide" evidence="5">
    <location>
        <begin position="1"/>
        <end position="19"/>
    </location>
</feature>
<dbReference type="PANTHER" id="PTHR33376">
    <property type="match status" value="1"/>
</dbReference>
<dbReference type="Pfam" id="PF03480">
    <property type="entry name" value="DctP"/>
    <property type="match status" value="1"/>
</dbReference>
<dbReference type="GO" id="GO:0030288">
    <property type="term" value="C:outer membrane-bounded periplasmic space"/>
    <property type="evidence" value="ECO:0007669"/>
    <property type="project" value="InterPro"/>
</dbReference>
<evidence type="ECO:0000256" key="3">
    <source>
        <dbReference type="ARBA" id="ARBA00022729"/>
    </source>
</evidence>
<gene>
    <name evidence="6" type="ORF">GH741_01015</name>
</gene>
<dbReference type="PIRSF" id="PIRSF006470">
    <property type="entry name" value="DctB"/>
    <property type="match status" value="1"/>
</dbReference>
<dbReference type="OrthoDB" id="9776801at2"/>
<protein>
    <submittedName>
        <fullName evidence="6">DctP family TRAP transporter solute-binding subunit</fullName>
    </submittedName>
</protein>
<dbReference type="AlphaFoldDB" id="A0A6A8D7J7"/>
<keyword evidence="3 5" id="KW-0732">Signal</keyword>
<reference evidence="6" key="1">
    <citation type="submission" date="2019-11" db="EMBL/GenBank/DDBJ databases">
        <authorList>
            <person name="Li J."/>
        </authorList>
    </citation>
    <scope>NUCLEOTIDE SEQUENCE</scope>
    <source>
        <strain evidence="6">B6B</strain>
    </source>
</reference>